<sequence length="556" mass="59980">MPMSARYAPLPNPLTDPTADHELEAAFDDSDSDDDDVDHAPSRRPARNGYHPLAHDDPIPAEAHANADAHIHIHIHTHTHTPAPARVPGTYDFESTDFDYIRPPPGSPPSPSDRARPNEHGNSNGLVPAPPTDADPRPSPRAGWVRRTAAAVLPTHYVQRLGLEQRAPLGYVGGGTHNDGVFANVVAKPARPVRIQEALLAKLRPIAAPGAEIANGGCWRNSKGSGLVQTLSKISERKYDGSVPSGDETYLVPEDVQKDTPPSYAAAQADAAPPYWETTVHAPSSASSAGEIIIDALPTGSVFSFLWNMLVSISFQFVGFLLTYLLHTTHAAKLGSRAGLGITLIQYGFAMRRNEENAFQGETTTQDVWSKPAFATPTEADEYYKNLNATGTLPTPTANDEPGTFIIGTSEWISFLLMTVGWFILLTSLLGFWRVKRWERGILAAQREDPSAGRPSGPANGALIHSLERVFGLQGLADGSLIRTGLGLSRNVDRDGDAEALLREMAGPAEPERPPSPRGEYILPLDPDDPERNARVAQALAVQARLDQDLRSAGLI</sequence>
<dbReference type="Pfam" id="PF10176">
    <property type="entry name" value="NEDD4_Bsd2"/>
    <property type="match status" value="1"/>
</dbReference>
<dbReference type="AlphaFoldDB" id="A0A8H7PAD5"/>
<feature type="region of interest" description="Disordered" evidence="5">
    <location>
        <begin position="78"/>
        <end position="142"/>
    </location>
</feature>
<dbReference type="CDD" id="cd22212">
    <property type="entry name" value="NDFIP-like"/>
    <property type="match status" value="1"/>
</dbReference>
<keyword evidence="4 6" id="KW-0472">Membrane</keyword>
<comment type="caution">
    <text evidence="7">The sequence shown here is derived from an EMBL/GenBank/DDBJ whole genome shotgun (WGS) entry which is preliminary data.</text>
</comment>
<protein>
    <recommendedName>
        <fullName evidence="9">Metal homeostatis protein bsd2</fullName>
    </recommendedName>
</protein>
<evidence type="ECO:0000313" key="7">
    <source>
        <dbReference type="EMBL" id="KAF9820948.1"/>
    </source>
</evidence>
<evidence type="ECO:0000256" key="4">
    <source>
        <dbReference type="ARBA" id="ARBA00023136"/>
    </source>
</evidence>
<organism evidence="7 8">
    <name type="scientific">Rhodonia placenta</name>
    <dbReference type="NCBI Taxonomy" id="104341"/>
    <lineage>
        <taxon>Eukaryota</taxon>
        <taxon>Fungi</taxon>
        <taxon>Dikarya</taxon>
        <taxon>Basidiomycota</taxon>
        <taxon>Agaricomycotina</taxon>
        <taxon>Agaricomycetes</taxon>
        <taxon>Polyporales</taxon>
        <taxon>Adustoporiaceae</taxon>
        <taxon>Rhodonia</taxon>
    </lineage>
</organism>
<evidence type="ECO:0000256" key="2">
    <source>
        <dbReference type="ARBA" id="ARBA00022692"/>
    </source>
</evidence>
<accession>A0A8H7PAD5</accession>
<dbReference type="PANTHER" id="PTHR13396:SF5">
    <property type="entry name" value="NEDD4 FAMILY INTERACTING PROTEIN"/>
    <property type="match status" value="1"/>
</dbReference>
<dbReference type="Proteomes" id="UP000639403">
    <property type="component" value="Unassembled WGS sequence"/>
</dbReference>
<evidence type="ECO:0000313" key="8">
    <source>
        <dbReference type="Proteomes" id="UP000639403"/>
    </source>
</evidence>
<evidence type="ECO:0000256" key="5">
    <source>
        <dbReference type="SAM" id="MobiDB-lite"/>
    </source>
</evidence>
<reference evidence="7" key="1">
    <citation type="submission" date="2020-11" db="EMBL/GenBank/DDBJ databases">
        <authorList>
            <person name="Koelle M."/>
            <person name="Horta M.A.C."/>
            <person name="Nowrousian M."/>
            <person name="Ohm R.A."/>
            <person name="Benz P."/>
            <person name="Pilgard A."/>
        </authorList>
    </citation>
    <scope>NUCLEOTIDE SEQUENCE</scope>
    <source>
        <strain evidence="7">FPRL280</strain>
    </source>
</reference>
<comment type="subcellular location">
    <subcellularLocation>
        <location evidence="1">Membrane</location>
        <topology evidence="1">Multi-pass membrane protein</topology>
    </subcellularLocation>
</comment>
<dbReference type="InterPro" id="IPR019325">
    <property type="entry name" value="NEDD4/Bsd2"/>
</dbReference>
<feature type="transmembrane region" description="Helical" evidence="6">
    <location>
        <begin position="412"/>
        <end position="433"/>
    </location>
</feature>
<dbReference type="GO" id="GO:0031398">
    <property type="term" value="P:positive regulation of protein ubiquitination"/>
    <property type="evidence" value="ECO:0007669"/>
    <property type="project" value="TreeGrafter"/>
</dbReference>
<keyword evidence="2 6" id="KW-0812">Transmembrane</keyword>
<dbReference type="GO" id="GO:0006511">
    <property type="term" value="P:ubiquitin-dependent protein catabolic process"/>
    <property type="evidence" value="ECO:0007669"/>
    <property type="project" value="TreeGrafter"/>
</dbReference>
<dbReference type="GO" id="GO:0005783">
    <property type="term" value="C:endoplasmic reticulum"/>
    <property type="evidence" value="ECO:0007669"/>
    <property type="project" value="TreeGrafter"/>
</dbReference>
<evidence type="ECO:0008006" key="9">
    <source>
        <dbReference type="Google" id="ProtNLM"/>
    </source>
</evidence>
<feature type="transmembrane region" description="Helical" evidence="6">
    <location>
        <begin position="305"/>
        <end position="326"/>
    </location>
</feature>
<feature type="compositionally biased region" description="Acidic residues" evidence="5">
    <location>
        <begin position="25"/>
        <end position="37"/>
    </location>
</feature>
<evidence type="ECO:0000256" key="1">
    <source>
        <dbReference type="ARBA" id="ARBA00004141"/>
    </source>
</evidence>
<proteinExistence type="predicted"/>
<feature type="region of interest" description="Disordered" evidence="5">
    <location>
        <begin position="1"/>
        <end position="60"/>
    </location>
</feature>
<gene>
    <name evidence="7" type="ORF">IEO21_00925</name>
</gene>
<feature type="compositionally biased region" description="Pro residues" evidence="5">
    <location>
        <begin position="128"/>
        <end position="139"/>
    </location>
</feature>
<name>A0A8H7PAD5_9APHY</name>
<dbReference type="GO" id="GO:0030001">
    <property type="term" value="P:metal ion transport"/>
    <property type="evidence" value="ECO:0007669"/>
    <property type="project" value="InterPro"/>
</dbReference>
<feature type="compositionally biased region" description="Pro residues" evidence="5">
    <location>
        <begin position="102"/>
        <end position="111"/>
    </location>
</feature>
<keyword evidence="3 6" id="KW-1133">Transmembrane helix</keyword>
<evidence type="ECO:0000256" key="3">
    <source>
        <dbReference type="ARBA" id="ARBA00022989"/>
    </source>
</evidence>
<reference evidence="7" key="2">
    <citation type="journal article" name="Front. Microbiol.">
        <title>Degradative Capacity of Two Strains of Rhodonia placenta: From Phenotype to Genotype.</title>
        <authorList>
            <person name="Kolle M."/>
            <person name="Horta M.A.C."/>
            <person name="Nowrousian M."/>
            <person name="Ohm R.A."/>
            <person name="Benz J.P."/>
            <person name="Pilgard A."/>
        </authorList>
    </citation>
    <scope>NUCLEOTIDE SEQUENCE</scope>
    <source>
        <strain evidence="7">FPRL280</strain>
    </source>
</reference>
<feature type="region of interest" description="Disordered" evidence="5">
    <location>
        <begin position="506"/>
        <end position="529"/>
    </location>
</feature>
<dbReference type="GO" id="GO:0007034">
    <property type="term" value="P:vacuolar transport"/>
    <property type="evidence" value="ECO:0007669"/>
    <property type="project" value="InterPro"/>
</dbReference>
<dbReference type="GO" id="GO:0016020">
    <property type="term" value="C:membrane"/>
    <property type="evidence" value="ECO:0007669"/>
    <property type="project" value="UniProtKB-SubCell"/>
</dbReference>
<evidence type="ECO:0000256" key="6">
    <source>
        <dbReference type="SAM" id="Phobius"/>
    </source>
</evidence>
<dbReference type="PANTHER" id="PTHR13396">
    <property type="entry name" value="NEDD4 FAMILY INTERACTING PROTEIN 1/2"/>
    <property type="match status" value="1"/>
</dbReference>
<dbReference type="EMBL" id="JADOXO010000006">
    <property type="protein sequence ID" value="KAF9820948.1"/>
    <property type="molecule type" value="Genomic_DNA"/>
</dbReference>
<dbReference type="GO" id="GO:0005794">
    <property type="term" value="C:Golgi apparatus"/>
    <property type="evidence" value="ECO:0007669"/>
    <property type="project" value="TreeGrafter"/>
</dbReference>
<dbReference type="GO" id="GO:0048471">
    <property type="term" value="C:perinuclear region of cytoplasm"/>
    <property type="evidence" value="ECO:0007669"/>
    <property type="project" value="TreeGrafter"/>
</dbReference>